<reference evidence="2 3" key="1">
    <citation type="journal article" date="2013" name="Science">
        <title>Pandoraviruses: amoeba viruses with genomes up to 2.5 Mb reaching that of parasitic eukaryotes.</title>
        <authorList>
            <person name="Philippe N."/>
            <person name="Legendre M."/>
            <person name="Doutre G."/>
            <person name="Coute Y."/>
            <person name="Poirot O."/>
            <person name="Lescot M."/>
            <person name="Arslan D."/>
            <person name="Seltzer V."/>
            <person name="Bertaux L."/>
            <person name="Bruley C."/>
            <person name="Garin J."/>
            <person name="Claverie J.M."/>
            <person name="Abergel C."/>
        </authorList>
    </citation>
    <scope>NUCLEOTIDE SEQUENCE [LARGE SCALE GENOMIC DNA]</scope>
    <source>
        <strain evidence="2">Melbourne</strain>
    </source>
</reference>
<dbReference type="RefSeq" id="YP_008319383.2">
    <property type="nucleotide sequence ID" value="NC_021858.1"/>
</dbReference>
<proteinExistence type="predicted"/>
<feature type="region of interest" description="Disordered" evidence="1">
    <location>
        <begin position="109"/>
        <end position="160"/>
    </location>
</feature>
<name>S4VXT9_9VIRU</name>
<organism evidence="2 3">
    <name type="scientific">Pandoravirus dulcis</name>
    <dbReference type="NCBI Taxonomy" id="1349409"/>
    <lineage>
        <taxon>Viruses</taxon>
        <taxon>Pandoravirus</taxon>
    </lineage>
</organism>
<dbReference type="EMBL" id="KC977570">
    <property type="protein sequence ID" value="AGO82714.2"/>
    <property type="molecule type" value="Genomic_DNA"/>
</dbReference>
<gene>
    <name evidence="2" type="ORF">pdul_cds_593</name>
</gene>
<dbReference type="GeneID" id="16512368"/>
<protein>
    <submittedName>
        <fullName evidence="2">Uncharacterized protein</fullName>
    </submittedName>
</protein>
<accession>S4VXT9</accession>
<evidence type="ECO:0000256" key="1">
    <source>
        <dbReference type="SAM" id="MobiDB-lite"/>
    </source>
</evidence>
<dbReference type="KEGG" id="vg:16512368"/>
<feature type="compositionally biased region" description="Basic residues" evidence="1">
    <location>
        <begin position="201"/>
        <end position="215"/>
    </location>
</feature>
<dbReference type="Proteomes" id="UP000201566">
    <property type="component" value="Segment"/>
</dbReference>
<feature type="region of interest" description="Disordered" evidence="1">
    <location>
        <begin position="186"/>
        <end position="215"/>
    </location>
</feature>
<sequence>MEGPTTDTDNVQVWLQRTLACVACDGTVDARALAAVEFAHDLHIARTVIASVRANGTSDDVMLSGVRVPNPRKPGKLSTLAVTESPVGSGKWRAYAGFNVPQRSHVMGGRAGARIPRHHESPVQPSRRFGRGSSRRRSTKRRRRVGIQSGDRVVGPPRPRPRCRWYTRARVRCRLAVRPAGVYRRRRAHAGHARDLPGVRCSRHRGPAPARSRRA</sequence>
<feature type="compositionally biased region" description="Basic residues" evidence="1">
    <location>
        <begin position="128"/>
        <end position="145"/>
    </location>
</feature>
<evidence type="ECO:0000313" key="2">
    <source>
        <dbReference type="EMBL" id="AGO82714.2"/>
    </source>
</evidence>
<evidence type="ECO:0000313" key="3">
    <source>
        <dbReference type="Proteomes" id="UP000201566"/>
    </source>
</evidence>